<dbReference type="UniPathway" id="UPA00219"/>
<proteinExistence type="inferred from homology"/>
<dbReference type="Gene3D" id="3.40.50.1860">
    <property type="match status" value="2"/>
</dbReference>
<dbReference type="InterPro" id="IPR001920">
    <property type="entry name" value="Asp/Glu_race"/>
</dbReference>
<comment type="similarity">
    <text evidence="7">Belongs to the aspartate/glutamate racemases family.</text>
</comment>
<dbReference type="InterPro" id="IPR018187">
    <property type="entry name" value="Asp/Glu_racemase_AS_1"/>
</dbReference>
<dbReference type="PROSITE" id="PS00923">
    <property type="entry name" value="ASP_GLU_RACEMASE_1"/>
    <property type="match status" value="1"/>
</dbReference>
<comment type="pathway">
    <text evidence="7">Cell wall biogenesis; peptidoglycan biosynthesis.</text>
</comment>
<dbReference type="GO" id="GO:0009252">
    <property type="term" value="P:peptidoglycan biosynthetic process"/>
    <property type="evidence" value="ECO:0007669"/>
    <property type="project" value="UniProtKB-UniRule"/>
</dbReference>
<dbReference type="PROSITE" id="PS00924">
    <property type="entry name" value="ASP_GLU_RACEMASE_2"/>
    <property type="match status" value="1"/>
</dbReference>
<evidence type="ECO:0000256" key="2">
    <source>
        <dbReference type="ARBA" id="ARBA00013090"/>
    </source>
</evidence>
<feature type="binding site" evidence="7">
    <location>
        <begin position="71"/>
        <end position="72"/>
    </location>
    <ligand>
        <name>substrate</name>
    </ligand>
</feature>
<evidence type="ECO:0000256" key="7">
    <source>
        <dbReference type="HAMAP-Rule" id="MF_00258"/>
    </source>
</evidence>
<evidence type="ECO:0000256" key="1">
    <source>
        <dbReference type="ARBA" id="ARBA00001602"/>
    </source>
</evidence>
<dbReference type="GO" id="GO:0008881">
    <property type="term" value="F:glutamate racemase activity"/>
    <property type="evidence" value="ECO:0007669"/>
    <property type="project" value="UniProtKB-UniRule"/>
</dbReference>
<keyword evidence="6 7" id="KW-0961">Cell wall biogenesis/degradation</keyword>
<gene>
    <name evidence="8" type="primary">yrpC</name>
    <name evidence="7" type="synonym">murI</name>
    <name evidence="8" type="ORF">MSP8886_03004</name>
</gene>
<feature type="active site" description="Proton donor/acceptor" evidence="7">
    <location>
        <position position="70"/>
    </location>
</feature>
<protein>
    <recommendedName>
        <fullName evidence="2 7">Glutamate racemase</fullName>
        <ecNumber evidence="2 7">5.1.1.3</ecNumber>
    </recommendedName>
</protein>
<dbReference type="EMBL" id="FLOB01000007">
    <property type="protein sequence ID" value="SBS34231.1"/>
    <property type="molecule type" value="Genomic_DNA"/>
</dbReference>
<dbReference type="RefSeq" id="WP_067017831.1">
    <property type="nucleotide sequence ID" value="NZ_FLOB01000007.1"/>
</dbReference>
<dbReference type="AlphaFoldDB" id="A0A1A8TMU1"/>
<keyword evidence="5 7" id="KW-0413">Isomerase</keyword>
<dbReference type="InterPro" id="IPR004391">
    <property type="entry name" value="Glu_race"/>
</dbReference>
<dbReference type="GO" id="GO:0071555">
    <property type="term" value="P:cell wall organization"/>
    <property type="evidence" value="ECO:0007669"/>
    <property type="project" value="UniProtKB-KW"/>
</dbReference>
<dbReference type="InterPro" id="IPR015942">
    <property type="entry name" value="Asp/Glu/hydantoin_racemase"/>
</dbReference>
<dbReference type="Proteomes" id="UP000092544">
    <property type="component" value="Unassembled WGS sequence"/>
</dbReference>
<feature type="active site" description="Proton donor/acceptor" evidence="7">
    <location>
        <position position="180"/>
    </location>
</feature>
<evidence type="ECO:0000256" key="3">
    <source>
        <dbReference type="ARBA" id="ARBA00022960"/>
    </source>
</evidence>
<dbReference type="OrthoDB" id="9801055at2"/>
<dbReference type="STRING" id="1792290.MSP8886_03004"/>
<dbReference type="GO" id="GO:0008360">
    <property type="term" value="P:regulation of cell shape"/>
    <property type="evidence" value="ECO:0007669"/>
    <property type="project" value="UniProtKB-KW"/>
</dbReference>
<dbReference type="Pfam" id="PF01177">
    <property type="entry name" value="Asp_Glu_race"/>
    <property type="match status" value="1"/>
</dbReference>
<dbReference type="PANTHER" id="PTHR21198:SF3">
    <property type="entry name" value="GLUTAMATE RACEMASE"/>
    <property type="match status" value="1"/>
</dbReference>
<sequence>MKIGILDSGAGGLTILNAIRQKSPALDLIYLADESFAPYGEKSPEQIQSRLIKIGAFFEAQHAKAIVVACNTATVVAIEALRASTHLPVIGVEPAVKPACRVSKKRHVAVLATPLTAKSERLKELIDRWREDSQVNVMSSPTLAFAIDGWPESQSKVIETVECLCRQMLEQEVDTLVLACTHYPLVKNLFEMALGPNCEIIEPNDGVVAQLIRRLDQVYSDEAQIDLSSESFGQIALFSTQGTMNMDRLTQWIEDSASICQKEYVLL</sequence>
<feature type="binding site" evidence="7">
    <location>
        <begin position="181"/>
        <end position="182"/>
    </location>
    <ligand>
        <name>substrate</name>
    </ligand>
</feature>
<dbReference type="InterPro" id="IPR033134">
    <property type="entry name" value="Asp/Glu_racemase_AS_2"/>
</dbReference>
<evidence type="ECO:0000313" key="9">
    <source>
        <dbReference type="Proteomes" id="UP000092544"/>
    </source>
</evidence>
<dbReference type="EC" id="5.1.1.3" evidence="2 7"/>
<dbReference type="SUPFAM" id="SSF53681">
    <property type="entry name" value="Aspartate/glutamate racemase"/>
    <property type="match status" value="2"/>
</dbReference>
<dbReference type="HAMAP" id="MF_00258">
    <property type="entry name" value="Glu_racemase"/>
    <property type="match status" value="1"/>
</dbReference>
<comment type="catalytic activity">
    <reaction evidence="1 7">
        <text>L-glutamate = D-glutamate</text>
        <dbReference type="Rhea" id="RHEA:12813"/>
        <dbReference type="ChEBI" id="CHEBI:29985"/>
        <dbReference type="ChEBI" id="CHEBI:29986"/>
        <dbReference type="EC" id="5.1.1.3"/>
    </reaction>
</comment>
<name>A0A1A8TMU1_9GAMM</name>
<evidence type="ECO:0000256" key="5">
    <source>
        <dbReference type="ARBA" id="ARBA00023235"/>
    </source>
</evidence>
<evidence type="ECO:0000313" key="8">
    <source>
        <dbReference type="EMBL" id="SBS34231.1"/>
    </source>
</evidence>
<keyword evidence="3 7" id="KW-0133">Cell shape</keyword>
<keyword evidence="9" id="KW-1185">Reference proteome</keyword>
<feature type="binding site" evidence="7">
    <location>
        <begin position="39"/>
        <end position="40"/>
    </location>
    <ligand>
        <name>substrate</name>
    </ligand>
</feature>
<feature type="binding site" evidence="7">
    <location>
        <begin position="7"/>
        <end position="8"/>
    </location>
    <ligand>
        <name>substrate</name>
    </ligand>
</feature>
<accession>A0A1A8TMU1</accession>
<dbReference type="NCBIfam" id="TIGR00067">
    <property type="entry name" value="glut_race"/>
    <property type="match status" value="1"/>
</dbReference>
<organism evidence="8 9">
    <name type="scientific">Marinomonas spartinae</name>
    <dbReference type="NCBI Taxonomy" id="1792290"/>
    <lineage>
        <taxon>Bacteria</taxon>
        <taxon>Pseudomonadati</taxon>
        <taxon>Pseudomonadota</taxon>
        <taxon>Gammaproteobacteria</taxon>
        <taxon>Oceanospirillales</taxon>
        <taxon>Oceanospirillaceae</taxon>
        <taxon>Marinomonas</taxon>
    </lineage>
</organism>
<evidence type="ECO:0000256" key="4">
    <source>
        <dbReference type="ARBA" id="ARBA00022984"/>
    </source>
</evidence>
<reference evidence="8 9" key="1">
    <citation type="submission" date="2016-06" db="EMBL/GenBank/DDBJ databases">
        <authorList>
            <person name="Kjaerup R.B."/>
            <person name="Dalgaard T.S."/>
            <person name="Juul-Madsen H.R."/>
        </authorList>
    </citation>
    <scope>NUCLEOTIDE SEQUENCE [LARGE SCALE GENOMIC DNA]</scope>
    <source>
        <strain evidence="8 9">CECT 8886</strain>
    </source>
</reference>
<evidence type="ECO:0000256" key="6">
    <source>
        <dbReference type="ARBA" id="ARBA00023316"/>
    </source>
</evidence>
<comment type="function">
    <text evidence="7">Provides the (R)-glutamate required for cell wall biosynthesis.</text>
</comment>
<keyword evidence="4 7" id="KW-0573">Peptidoglycan synthesis</keyword>
<dbReference type="PANTHER" id="PTHR21198">
    <property type="entry name" value="GLUTAMATE RACEMASE"/>
    <property type="match status" value="1"/>
</dbReference>